<dbReference type="Pfam" id="PF05567">
    <property type="entry name" value="T4P_PilY1"/>
    <property type="match status" value="1"/>
</dbReference>
<comment type="caution">
    <text evidence="9">The sequence shown here is derived from an EMBL/GenBank/DDBJ whole genome shotgun (WGS) entry which is preliminary data.</text>
</comment>
<organism evidence="9 10">
    <name type="scientific">Ideonella dechloratans</name>
    <dbReference type="NCBI Taxonomy" id="36863"/>
    <lineage>
        <taxon>Bacteria</taxon>
        <taxon>Pseudomonadati</taxon>
        <taxon>Pseudomonadota</taxon>
        <taxon>Betaproteobacteria</taxon>
        <taxon>Burkholderiales</taxon>
        <taxon>Sphaerotilaceae</taxon>
        <taxon>Ideonella</taxon>
    </lineage>
</organism>
<evidence type="ECO:0000256" key="3">
    <source>
        <dbReference type="ARBA" id="ARBA00022558"/>
    </source>
</evidence>
<dbReference type="GO" id="GO:0046872">
    <property type="term" value="F:metal ion binding"/>
    <property type="evidence" value="ECO:0007669"/>
    <property type="project" value="UniProtKB-KW"/>
</dbReference>
<evidence type="ECO:0000313" key="9">
    <source>
        <dbReference type="EMBL" id="KAB0583137.1"/>
    </source>
</evidence>
<evidence type="ECO:0000313" key="10">
    <source>
        <dbReference type="Proteomes" id="UP000430120"/>
    </source>
</evidence>
<dbReference type="OrthoDB" id="7156875at2"/>
<gene>
    <name evidence="9" type="ORF">F7Q92_08955</name>
</gene>
<keyword evidence="3" id="KW-1029">Fimbrium biogenesis</keyword>
<name>A0A643FF55_IDEDE</name>
<dbReference type="Proteomes" id="UP000430120">
    <property type="component" value="Unassembled WGS sequence"/>
</dbReference>
<keyword evidence="4" id="KW-0479">Metal-binding</keyword>
<evidence type="ECO:0000256" key="2">
    <source>
        <dbReference type="ARBA" id="ARBA00008387"/>
    </source>
</evidence>
<dbReference type="SUPFAM" id="SSF50998">
    <property type="entry name" value="Quinoprotein alcohol dehydrogenase-like"/>
    <property type="match status" value="1"/>
</dbReference>
<evidence type="ECO:0000256" key="1">
    <source>
        <dbReference type="ARBA" id="ARBA00004561"/>
    </source>
</evidence>
<keyword evidence="10" id="KW-1185">Reference proteome</keyword>
<dbReference type="InterPro" id="IPR018391">
    <property type="entry name" value="PQQ_b-propeller_rpt"/>
</dbReference>
<evidence type="ECO:0000256" key="4">
    <source>
        <dbReference type="ARBA" id="ARBA00022723"/>
    </source>
</evidence>
<dbReference type="InterPro" id="IPR008707">
    <property type="entry name" value="B-propeller_PilY1"/>
</dbReference>
<comment type="subcellular location">
    <subcellularLocation>
        <location evidence="1">Fimbrium</location>
    </subcellularLocation>
</comment>
<feature type="region of interest" description="Disordered" evidence="7">
    <location>
        <begin position="615"/>
        <end position="636"/>
    </location>
</feature>
<evidence type="ECO:0000256" key="6">
    <source>
        <dbReference type="ARBA" id="ARBA00023263"/>
    </source>
</evidence>
<comment type="similarity">
    <text evidence="2">Belongs to the PilY1 family.</text>
</comment>
<evidence type="ECO:0000259" key="8">
    <source>
        <dbReference type="Pfam" id="PF05567"/>
    </source>
</evidence>
<keyword evidence="5" id="KW-0106">Calcium</keyword>
<reference evidence="9 10" key="1">
    <citation type="submission" date="2019-09" db="EMBL/GenBank/DDBJ databases">
        <title>Draft genome sequences of 48 bacterial type strains from the CCUG.</title>
        <authorList>
            <person name="Tunovic T."/>
            <person name="Pineiro-Iglesias B."/>
            <person name="Unosson C."/>
            <person name="Inganas E."/>
            <person name="Ohlen M."/>
            <person name="Cardew S."/>
            <person name="Jensie-Markopoulos S."/>
            <person name="Salva-Serra F."/>
            <person name="Jaen-Luchoro D."/>
            <person name="Karlsson R."/>
            <person name="Svensson-Stadler L."/>
            <person name="Chun J."/>
            <person name="Moore E."/>
        </authorList>
    </citation>
    <scope>NUCLEOTIDE SEQUENCE [LARGE SCALE GENOMIC DNA]</scope>
    <source>
        <strain evidence="9 10">CCUG 30977</strain>
    </source>
</reference>
<accession>A0A643FF55</accession>
<dbReference type="AlphaFoldDB" id="A0A643FF55"/>
<dbReference type="EMBL" id="VZPB01000017">
    <property type="protein sequence ID" value="KAB0583137.1"/>
    <property type="molecule type" value="Genomic_DNA"/>
</dbReference>
<dbReference type="RefSeq" id="WP_151123812.1">
    <property type="nucleotide sequence ID" value="NZ_CP088081.1"/>
</dbReference>
<evidence type="ECO:0000256" key="5">
    <source>
        <dbReference type="ARBA" id="ARBA00022837"/>
    </source>
</evidence>
<proteinExistence type="inferred from homology"/>
<keyword evidence="6" id="KW-0281">Fimbrium</keyword>
<dbReference type="GO" id="GO:0009289">
    <property type="term" value="C:pilus"/>
    <property type="evidence" value="ECO:0007669"/>
    <property type="project" value="UniProtKB-SubCell"/>
</dbReference>
<sequence length="1245" mass="130595">MNPTRSPLPHPGHLLRGLLLAAAVLCTPLRPWAASTDLASSPLETSTATLVKPNILFILDDSGSMSYPYLPDWAGNYSGTSKLYKNPKFNGIYYDPAVTYTPPLKYDGTSYPSMTAANTSSWTKVPVDGFGVESTGTTDLSGSLTYYVSIPGEYCTAPNLKTCATQSAASTSYPYPAYLRWCTTSALTTCQARYIETAPTGGSTYTYPRYPTAALTSGSVPGSIQTVTISSSTTSYPYPGTSTRATTRTDCAGTTCTLAEERTNYANWYAYYHTRVQMMKTSASLAMIDLGTSYRLGYMSINNNTGSDFLDIADITTTSGGQKSKFYAKLFAAKPNNTTPLRTALDTAGLYFAGKKSSINGVSASDPMQYACQRNYTLLSTDGYWNETASPVKIDGTAIGNTDGSESRPYYDGNGQSNTLADVAEYFYATDIRSSAFGNTTNRSTGTDVSSNSFANGQQRMYTYTLGLGASGYMLFDPNYASATSGDYHDVANGTVTSSSTLSSGVCPWQSSGACNWPKPVNNTQTAVDDLWHAAINGRGAYYSATNPSELKTGLTNFVNAVSAATSNSASATASTPNLTSTDSNYVFATSFCSAKWFGELVRYDIDAATGALSSTPDWSQSGAGNDCAGSSTTQTTPPLLDNTAWASRNIYTYNPSTGARIAFTYDTLNSSQQAYFKVAAIGSLSQMCSSGSTCLPTASQVDSSTAGTTTGVGGVNLVNFLRGDRSNEGSTSTAYYVPRTHVLGDIVNNQSVYVAKPGFSYTDAGYSGYKTAQSGRTAMVYVGANDGMLHAFNASTGAESWAYVPSILLPKLYKLADKKYASNHVNFVDGSTTRADVYYDSTWHTILVGGLGQGGRGYYALDVTNPASPAVLWEFTSDTSAGTGYISDADLGYSYGAPIVTKLSDGTWAVIVSSGYNNVSPGSGHGVIWVLNAKTGAVISKIDNGMGSSSATVAGCSTAPCPSGLARLAAWVDTATNNTAKQVYGGDLYGNVWRFDISALTASGGTAKVQLLATLADTSGNRQPVTAAPELGYASGKHMVYVGTGEYLGVTDVSTTQQESLYAFKDPLTGSSPSTALYANPRASACSATGLTNCFVQQTLVDSSGVRTVASNSLTVDLSTMNGWFVDLPETAERITTDPTLVSGTLVVVSNVPTTTSACATGGASYLNYLDYKTGGTVSGASNAGVMLTDTALGSAASLVKTTSGKIIGVISLSDGSTTTAQIPTAGSGGGTRRLWWRELFEGL</sequence>
<protein>
    <recommendedName>
        <fullName evidence="8">PilY1 beta-propeller domain-containing protein</fullName>
    </recommendedName>
</protein>
<dbReference type="SMART" id="SM00564">
    <property type="entry name" value="PQQ"/>
    <property type="match status" value="2"/>
</dbReference>
<dbReference type="InterPro" id="IPR011047">
    <property type="entry name" value="Quinoprotein_ADH-like_sf"/>
</dbReference>
<evidence type="ECO:0000256" key="7">
    <source>
        <dbReference type="SAM" id="MobiDB-lite"/>
    </source>
</evidence>
<feature type="domain" description="PilY1 beta-propeller" evidence="8">
    <location>
        <begin position="744"/>
        <end position="1069"/>
    </location>
</feature>